<evidence type="ECO:0000256" key="1">
    <source>
        <dbReference type="ARBA" id="ARBA00004141"/>
    </source>
</evidence>
<keyword evidence="7 8" id="KW-0472">Membrane</keyword>
<reference evidence="10" key="1">
    <citation type="journal article" date="2019" name="Int. J. Syst. Evol. Microbiol.">
        <title>The Global Catalogue of Microorganisms (GCM) 10K type strain sequencing project: providing services to taxonomists for standard genome sequencing and annotation.</title>
        <authorList>
            <consortium name="The Broad Institute Genomics Platform"/>
            <consortium name="The Broad Institute Genome Sequencing Center for Infectious Disease"/>
            <person name="Wu L."/>
            <person name="Ma J."/>
        </authorList>
    </citation>
    <scope>NUCLEOTIDE SEQUENCE [LARGE SCALE GENOMIC DNA]</scope>
    <source>
        <strain evidence="10">CGMCC 1.10363</strain>
    </source>
</reference>
<proteinExistence type="inferred from homology"/>
<evidence type="ECO:0000256" key="8">
    <source>
        <dbReference type="SAM" id="Phobius"/>
    </source>
</evidence>
<evidence type="ECO:0000256" key="6">
    <source>
        <dbReference type="ARBA" id="ARBA00022989"/>
    </source>
</evidence>
<evidence type="ECO:0000313" key="10">
    <source>
        <dbReference type="Proteomes" id="UP001595900"/>
    </source>
</evidence>
<evidence type="ECO:0000256" key="4">
    <source>
        <dbReference type="ARBA" id="ARBA00022692"/>
    </source>
</evidence>
<dbReference type="InterPro" id="IPR001940">
    <property type="entry name" value="Peptidase_S1C"/>
</dbReference>
<dbReference type="PANTHER" id="PTHR43343">
    <property type="entry name" value="PEPTIDASE S12"/>
    <property type="match status" value="1"/>
</dbReference>
<evidence type="ECO:0000256" key="5">
    <source>
        <dbReference type="ARBA" id="ARBA00022801"/>
    </source>
</evidence>
<dbReference type="SUPFAM" id="SSF50494">
    <property type="entry name" value="Trypsin-like serine proteases"/>
    <property type="match status" value="1"/>
</dbReference>
<keyword evidence="4 8" id="KW-0812">Transmembrane</keyword>
<keyword evidence="10" id="KW-1185">Reference proteome</keyword>
<dbReference type="InterPro" id="IPR051201">
    <property type="entry name" value="Chloro_Bact_Ser_Proteases"/>
</dbReference>
<evidence type="ECO:0000256" key="7">
    <source>
        <dbReference type="ARBA" id="ARBA00023136"/>
    </source>
</evidence>
<comment type="similarity">
    <text evidence="2">Belongs to the peptidase S1C family.</text>
</comment>
<dbReference type="InterPro" id="IPR009003">
    <property type="entry name" value="Peptidase_S1_PA"/>
</dbReference>
<dbReference type="InterPro" id="IPR003825">
    <property type="entry name" value="Colicin-V_CvpA"/>
</dbReference>
<dbReference type="PANTHER" id="PTHR43343:SF3">
    <property type="entry name" value="PROTEASE DO-LIKE 8, CHLOROPLASTIC"/>
    <property type="match status" value="1"/>
</dbReference>
<comment type="subcellular location">
    <subcellularLocation>
        <location evidence="1">Membrane</location>
        <topology evidence="1">Multi-pass membrane protein</topology>
    </subcellularLocation>
</comment>
<evidence type="ECO:0000256" key="3">
    <source>
        <dbReference type="ARBA" id="ARBA00022670"/>
    </source>
</evidence>
<evidence type="ECO:0000256" key="2">
    <source>
        <dbReference type="ARBA" id="ARBA00010541"/>
    </source>
</evidence>
<dbReference type="EC" id="3.4.21.-" evidence="9"/>
<keyword evidence="6 8" id="KW-1133">Transmembrane helix</keyword>
<dbReference type="Proteomes" id="UP001595900">
    <property type="component" value="Unassembled WGS sequence"/>
</dbReference>
<dbReference type="RefSeq" id="WP_390229658.1">
    <property type="nucleotide sequence ID" value="NZ_JBHSCN010000005.1"/>
</dbReference>
<dbReference type="Pfam" id="PF02674">
    <property type="entry name" value="Colicin_V"/>
    <property type="match status" value="1"/>
</dbReference>
<dbReference type="Pfam" id="PF13365">
    <property type="entry name" value="Trypsin_2"/>
    <property type="match status" value="1"/>
</dbReference>
<feature type="transmembrane region" description="Helical" evidence="8">
    <location>
        <begin position="68"/>
        <end position="90"/>
    </location>
</feature>
<keyword evidence="3 9" id="KW-0645">Protease</keyword>
<organism evidence="9 10">
    <name type="scientific">Gryllotalpicola reticulitermitis</name>
    <dbReference type="NCBI Taxonomy" id="1184153"/>
    <lineage>
        <taxon>Bacteria</taxon>
        <taxon>Bacillati</taxon>
        <taxon>Actinomycetota</taxon>
        <taxon>Actinomycetes</taxon>
        <taxon>Micrococcales</taxon>
        <taxon>Microbacteriaceae</taxon>
        <taxon>Gryllotalpicola</taxon>
    </lineage>
</organism>
<dbReference type="GO" id="GO:0008233">
    <property type="term" value="F:peptidase activity"/>
    <property type="evidence" value="ECO:0007669"/>
    <property type="project" value="UniProtKB-KW"/>
</dbReference>
<dbReference type="PRINTS" id="PR00834">
    <property type="entry name" value="PROTEASES2C"/>
</dbReference>
<dbReference type="Gene3D" id="2.40.10.10">
    <property type="entry name" value="Trypsin-like serine proteases"/>
    <property type="match status" value="2"/>
</dbReference>
<evidence type="ECO:0000313" key="9">
    <source>
        <dbReference type="EMBL" id="MFC4244214.1"/>
    </source>
</evidence>
<keyword evidence="5 9" id="KW-0378">Hydrolase</keyword>
<gene>
    <name evidence="9" type="ORF">ACFOYW_12595</name>
</gene>
<accession>A0ABV8QA73</accession>
<protein>
    <submittedName>
        <fullName evidence="9">MarP family serine protease</fullName>
        <ecNumber evidence="9">3.4.21.-</ecNumber>
    </submittedName>
</protein>
<name>A0ABV8QA73_9MICO</name>
<dbReference type="NCBIfam" id="NF033740">
    <property type="entry name" value="MarP_fam_protase"/>
    <property type="match status" value="1"/>
</dbReference>
<dbReference type="InterPro" id="IPR047680">
    <property type="entry name" value="MarP-like"/>
</dbReference>
<feature type="transmembrane region" description="Helical" evidence="8">
    <location>
        <begin position="110"/>
        <end position="133"/>
    </location>
</feature>
<comment type="caution">
    <text evidence="9">The sequence shown here is derived from an EMBL/GenBank/DDBJ whole genome shotgun (WGS) entry which is preliminary data.</text>
</comment>
<dbReference type="EMBL" id="JBHSCN010000005">
    <property type="protein sequence ID" value="MFC4244214.1"/>
    <property type="molecule type" value="Genomic_DNA"/>
</dbReference>
<dbReference type="InterPro" id="IPR043504">
    <property type="entry name" value="Peptidase_S1_PA_chymotrypsin"/>
</dbReference>
<feature type="transmembrane region" description="Helical" evidence="8">
    <location>
        <begin position="33"/>
        <end position="56"/>
    </location>
</feature>
<dbReference type="GO" id="GO:0006508">
    <property type="term" value="P:proteolysis"/>
    <property type="evidence" value="ECO:0007669"/>
    <property type="project" value="UniProtKB-KW"/>
</dbReference>
<sequence>MQVIVDLVLAVVGVLTVIRYARRGVIAAVAALIGWAIGFWVGLVLAPGIVSAVGALSSLQTWGRSITVLIITLLIAAVCATIVITIGSFIRRAVRPLPVAGGADAVLGAVFGLLSWAVVVWLLAGFVVSTGYGPATQLANSSRIVATLDSIAPMPTARVFGAVDDAIAAAGLPKVFESTEQEKIPNIAAPTSDVPSAVSAVADSIVEVQADEPQCGTASSGSGWVVASDRVITNAHVVAGSSSADVLVNGKSERLSATVVGYDPETDIAVLDVPGLHAKPLAQNPAVQGVGASVFAAGYPGGGTYTVAPGRVRDSIRAIGKDIYDDKTVTRDVYSLRAIVRPGDSGGPLLDAQGRVTGLVFAMSTTDSETGYALTFKQIAPTLERAATLTKPVATGACVSG</sequence>